<proteinExistence type="predicted"/>
<dbReference type="PROSITE" id="PS50977">
    <property type="entry name" value="HTH_TETR_2"/>
    <property type="match status" value="1"/>
</dbReference>
<dbReference type="Proteomes" id="UP000010388">
    <property type="component" value="Chromosome"/>
</dbReference>
<dbReference type="EMBL" id="CP003495">
    <property type="protein sequence ID" value="AFY30263.1"/>
    <property type="molecule type" value="Genomic_DNA"/>
</dbReference>
<dbReference type="OrthoDB" id="116240at2"/>
<reference evidence="7" key="1">
    <citation type="journal article" date="2013" name="Proc. Natl. Acad. Sci. U.S.A.">
        <title>Improving the coverage of the cyanobacterial phylum using diversity-driven genome sequencing.</title>
        <authorList>
            <person name="Shih P.M."/>
            <person name="Wu D."/>
            <person name="Latifi A."/>
            <person name="Axen S.D."/>
            <person name="Fewer D.P."/>
            <person name="Talla E."/>
            <person name="Calteau A."/>
            <person name="Cai F."/>
            <person name="Tandeau de Marsac N."/>
            <person name="Rippka R."/>
            <person name="Herdman M."/>
            <person name="Sivonen K."/>
            <person name="Coursin T."/>
            <person name="Laurent T."/>
            <person name="Goodwin L."/>
            <person name="Nolan M."/>
            <person name="Davenport K.W."/>
            <person name="Han C.S."/>
            <person name="Rubin E.M."/>
            <person name="Eisen J.A."/>
            <person name="Woyke T."/>
            <person name="Gugger M."/>
            <person name="Kerfeld C.A."/>
        </authorList>
    </citation>
    <scope>NUCLEOTIDE SEQUENCE [LARGE SCALE GENOMIC DNA]</scope>
    <source>
        <strain evidence="7">ATCC 27147 / PCC 6307</strain>
    </source>
</reference>
<keyword evidence="1" id="KW-0805">Transcription regulation</keyword>
<dbReference type="GO" id="GO:0003677">
    <property type="term" value="F:DNA binding"/>
    <property type="evidence" value="ECO:0007669"/>
    <property type="project" value="UniProtKB-UniRule"/>
</dbReference>
<evidence type="ECO:0000256" key="1">
    <source>
        <dbReference type="ARBA" id="ARBA00023015"/>
    </source>
</evidence>
<feature type="domain" description="HTH tetR-type" evidence="5">
    <location>
        <begin position="11"/>
        <end position="71"/>
    </location>
</feature>
<dbReference type="Pfam" id="PF00440">
    <property type="entry name" value="TetR_N"/>
    <property type="match status" value="1"/>
</dbReference>
<gene>
    <name evidence="6" type="ordered locus">Cyagr_3184</name>
</gene>
<dbReference type="HOGENOM" id="CLU_069356_23_1_3"/>
<keyword evidence="2 4" id="KW-0238">DNA-binding</keyword>
<dbReference type="Gene3D" id="1.10.357.10">
    <property type="entry name" value="Tetracycline Repressor, domain 2"/>
    <property type="match status" value="1"/>
</dbReference>
<evidence type="ECO:0000256" key="3">
    <source>
        <dbReference type="ARBA" id="ARBA00023163"/>
    </source>
</evidence>
<dbReference type="InterPro" id="IPR036271">
    <property type="entry name" value="Tet_transcr_reg_TetR-rel_C_sf"/>
</dbReference>
<evidence type="ECO:0000256" key="2">
    <source>
        <dbReference type="ARBA" id="ARBA00023125"/>
    </source>
</evidence>
<dbReference type="RefSeq" id="WP_015110696.1">
    <property type="nucleotide sequence ID" value="NC_019675.1"/>
</dbReference>
<dbReference type="SUPFAM" id="SSF46689">
    <property type="entry name" value="Homeodomain-like"/>
    <property type="match status" value="1"/>
</dbReference>
<dbReference type="InterPro" id="IPR009057">
    <property type="entry name" value="Homeodomain-like_sf"/>
</dbReference>
<dbReference type="STRING" id="292564.Cyagr_3184"/>
<feature type="DNA-binding region" description="H-T-H motif" evidence="4">
    <location>
        <begin position="34"/>
        <end position="53"/>
    </location>
</feature>
<keyword evidence="3" id="KW-0804">Transcription</keyword>
<accession>K9PBD3</accession>
<evidence type="ECO:0000259" key="5">
    <source>
        <dbReference type="PROSITE" id="PS50977"/>
    </source>
</evidence>
<dbReference type="FunFam" id="1.10.10.60:FF:000141">
    <property type="entry name" value="TetR family transcriptional regulator"/>
    <property type="match status" value="1"/>
</dbReference>
<dbReference type="PATRIC" id="fig|292564.3.peg.3023"/>
<dbReference type="SUPFAM" id="SSF48498">
    <property type="entry name" value="Tetracyclin repressor-like, C-terminal domain"/>
    <property type="match status" value="1"/>
</dbReference>
<dbReference type="eggNOG" id="COG1309">
    <property type="taxonomic scope" value="Bacteria"/>
</dbReference>
<evidence type="ECO:0000313" key="6">
    <source>
        <dbReference type="EMBL" id="AFY30263.1"/>
    </source>
</evidence>
<dbReference type="PANTHER" id="PTHR47506:SF6">
    <property type="entry name" value="HTH-TYPE TRANSCRIPTIONAL REPRESSOR NEMR"/>
    <property type="match status" value="1"/>
</dbReference>
<dbReference type="KEGG" id="cgc:Cyagr_3184"/>
<evidence type="ECO:0000313" key="7">
    <source>
        <dbReference type="Proteomes" id="UP000010388"/>
    </source>
</evidence>
<dbReference type="PANTHER" id="PTHR47506">
    <property type="entry name" value="TRANSCRIPTIONAL REGULATORY PROTEIN"/>
    <property type="match status" value="1"/>
</dbReference>
<dbReference type="PRINTS" id="PR00455">
    <property type="entry name" value="HTHTETR"/>
</dbReference>
<evidence type="ECO:0000256" key="4">
    <source>
        <dbReference type="PROSITE-ProRule" id="PRU00335"/>
    </source>
</evidence>
<sequence length="204" mass="21654">MPASGATTRSSAKRDALLDTAEGLFARQGYRAVGIDTVLAEAGVAKMTLYKHFRSKEELIAAVLERRGNAIAAGLAERIAAAPEDPGTRLLAVFDWLEQAVRSPQFHGCLFIKAASEYPAAEDLPRQAAEAFKGECRGLLEGLCRDLAVADPDGLARQLQLLFEGALVVAFLQRTPLAGADARRAAEALLASALRMGRAGGGHR</sequence>
<organism evidence="6 7">
    <name type="scientific">Cyanobium gracile (strain ATCC 27147 / PCC 6307)</name>
    <dbReference type="NCBI Taxonomy" id="292564"/>
    <lineage>
        <taxon>Bacteria</taxon>
        <taxon>Bacillati</taxon>
        <taxon>Cyanobacteriota</taxon>
        <taxon>Cyanophyceae</taxon>
        <taxon>Synechococcales</taxon>
        <taxon>Prochlorococcaceae</taxon>
        <taxon>Cyanobium</taxon>
    </lineage>
</organism>
<protein>
    <submittedName>
        <fullName evidence="6">Transcriptional regulator</fullName>
    </submittedName>
</protein>
<dbReference type="AlphaFoldDB" id="K9PBD3"/>
<name>K9PBD3_CYAGP</name>
<dbReference type="GO" id="GO:0045892">
    <property type="term" value="P:negative regulation of DNA-templated transcription"/>
    <property type="evidence" value="ECO:0007669"/>
    <property type="project" value="UniProtKB-ARBA"/>
</dbReference>
<dbReference type="InterPro" id="IPR001647">
    <property type="entry name" value="HTH_TetR"/>
</dbReference>